<keyword evidence="5" id="KW-0175">Coiled coil</keyword>
<dbReference type="GO" id="GO:0045505">
    <property type="term" value="F:dynein intermediate chain binding"/>
    <property type="evidence" value="ECO:0007669"/>
    <property type="project" value="InterPro"/>
</dbReference>
<gene>
    <name evidence="13" type="ORF">LSH36_455g05009</name>
</gene>
<feature type="chain" id="PRO_5042192395" description="Dynein heavy chain" evidence="10">
    <location>
        <begin position="16"/>
        <end position="690"/>
    </location>
</feature>
<evidence type="ECO:0000256" key="4">
    <source>
        <dbReference type="ARBA" id="ARBA00022741"/>
    </source>
</evidence>
<accession>A0AAD9JAU0</accession>
<dbReference type="GO" id="GO:0030286">
    <property type="term" value="C:dynein complex"/>
    <property type="evidence" value="ECO:0007669"/>
    <property type="project" value="InterPro"/>
</dbReference>
<protein>
    <recommendedName>
        <fullName evidence="15">Dynein heavy chain</fullName>
    </recommendedName>
</protein>
<reference evidence="13" key="1">
    <citation type="journal article" date="2023" name="Mol. Biol. Evol.">
        <title>Third-Generation Sequencing Reveals the Adaptive Role of the Epigenome in Three Deep-Sea Polychaetes.</title>
        <authorList>
            <person name="Perez M."/>
            <person name="Aroh O."/>
            <person name="Sun Y."/>
            <person name="Lan Y."/>
            <person name="Juniper S.K."/>
            <person name="Young C.R."/>
            <person name="Angers B."/>
            <person name="Qian P.Y."/>
        </authorList>
    </citation>
    <scope>NUCLEOTIDE SEQUENCE</scope>
    <source>
        <strain evidence="13">P08H-3</strain>
    </source>
</reference>
<keyword evidence="4" id="KW-0547">Nucleotide-binding</keyword>
<name>A0AAD9JAU0_9ANNE</name>
<dbReference type="InterPro" id="IPR043160">
    <property type="entry name" value="Dynein_C_barrel"/>
</dbReference>
<proteinExistence type="predicted"/>
<keyword evidence="14" id="KW-1185">Reference proteome</keyword>
<dbReference type="InterPro" id="IPR026983">
    <property type="entry name" value="DHC"/>
</dbReference>
<dbReference type="InterPro" id="IPR041228">
    <property type="entry name" value="Dynein_C"/>
</dbReference>
<evidence type="ECO:0000256" key="7">
    <source>
        <dbReference type="ARBA" id="ARBA00023212"/>
    </source>
</evidence>
<dbReference type="Gene3D" id="1.20.1270.280">
    <property type="match status" value="1"/>
</dbReference>
<dbReference type="GO" id="GO:0005929">
    <property type="term" value="C:cilium"/>
    <property type="evidence" value="ECO:0007669"/>
    <property type="project" value="UniProtKB-SubCell"/>
</dbReference>
<dbReference type="AlphaFoldDB" id="A0AAD9JAU0"/>
<keyword evidence="7" id="KW-0206">Cytoskeleton</keyword>
<comment type="caution">
    <text evidence="13">The sequence shown here is derived from an EMBL/GenBank/DDBJ whole genome shotgun (WGS) entry which is preliminary data.</text>
</comment>
<comment type="subcellular location">
    <subcellularLocation>
        <location evidence="1">Cell projection</location>
        <location evidence="1">Cilium</location>
    </subcellularLocation>
    <subcellularLocation>
        <location evidence="2">Cytoplasm</location>
        <location evidence="2">Cytoskeleton</location>
    </subcellularLocation>
</comment>
<dbReference type="InterPro" id="IPR042219">
    <property type="entry name" value="AAA_lid_11_sf"/>
</dbReference>
<feature type="domain" description="Dynein heavy chain C-terminal" evidence="12">
    <location>
        <begin position="488"/>
        <end position="686"/>
    </location>
</feature>
<evidence type="ECO:0008006" key="15">
    <source>
        <dbReference type="Google" id="ProtNLM"/>
    </source>
</evidence>
<keyword evidence="10" id="KW-0732">Signal</keyword>
<feature type="compositionally biased region" description="Basic and acidic residues" evidence="9">
    <location>
        <begin position="292"/>
        <end position="303"/>
    </location>
</feature>
<evidence type="ECO:0000259" key="11">
    <source>
        <dbReference type="Pfam" id="PF18198"/>
    </source>
</evidence>
<keyword evidence="8" id="KW-0966">Cell projection</keyword>
<feature type="domain" description="Dynein heavy chain C-terminal" evidence="12">
    <location>
        <begin position="209"/>
        <end position="413"/>
    </location>
</feature>
<evidence type="ECO:0000256" key="10">
    <source>
        <dbReference type="SAM" id="SignalP"/>
    </source>
</evidence>
<dbReference type="Proteomes" id="UP001208570">
    <property type="component" value="Unassembled WGS sequence"/>
</dbReference>
<dbReference type="FunFam" id="3.10.490.20:FF:000005">
    <property type="entry name" value="Dynein axonemal heavy chain 6"/>
    <property type="match status" value="1"/>
</dbReference>
<evidence type="ECO:0000313" key="14">
    <source>
        <dbReference type="Proteomes" id="UP001208570"/>
    </source>
</evidence>
<keyword evidence="6" id="KW-0969">Cilium</keyword>
<dbReference type="Pfam" id="PF18198">
    <property type="entry name" value="AAA_lid_11"/>
    <property type="match status" value="1"/>
</dbReference>
<dbReference type="GO" id="GO:0000166">
    <property type="term" value="F:nucleotide binding"/>
    <property type="evidence" value="ECO:0007669"/>
    <property type="project" value="UniProtKB-KW"/>
</dbReference>
<dbReference type="Gene3D" id="3.10.490.20">
    <property type="match status" value="1"/>
</dbReference>
<feature type="signal peptide" evidence="10">
    <location>
        <begin position="1"/>
        <end position="15"/>
    </location>
</feature>
<evidence type="ECO:0000256" key="8">
    <source>
        <dbReference type="ARBA" id="ARBA00023273"/>
    </source>
</evidence>
<evidence type="ECO:0000313" key="13">
    <source>
        <dbReference type="EMBL" id="KAK2149323.1"/>
    </source>
</evidence>
<evidence type="ECO:0000256" key="1">
    <source>
        <dbReference type="ARBA" id="ARBA00004138"/>
    </source>
</evidence>
<evidence type="ECO:0000256" key="5">
    <source>
        <dbReference type="ARBA" id="ARBA00023054"/>
    </source>
</evidence>
<dbReference type="Pfam" id="PF18199">
    <property type="entry name" value="Dynein_C"/>
    <property type="match status" value="2"/>
</dbReference>
<dbReference type="GO" id="GO:0007018">
    <property type="term" value="P:microtubule-based movement"/>
    <property type="evidence" value="ECO:0007669"/>
    <property type="project" value="InterPro"/>
</dbReference>
<dbReference type="InterPro" id="IPR041658">
    <property type="entry name" value="AAA_lid_11"/>
</dbReference>
<dbReference type="Gene3D" id="1.10.8.720">
    <property type="entry name" value="Region D6 of dynein motor"/>
    <property type="match status" value="1"/>
</dbReference>
<dbReference type="PANTHER" id="PTHR22878:SF69">
    <property type="entry name" value="DYNEIN HEAVY CHAIN"/>
    <property type="match status" value="1"/>
</dbReference>
<evidence type="ECO:0000256" key="6">
    <source>
        <dbReference type="ARBA" id="ARBA00023069"/>
    </source>
</evidence>
<keyword evidence="3" id="KW-0963">Cytoplasm</keyword>
<dbReference type="GO" id="GO:0051959">
    <property type="term" value="F:dynein light intermediate chain binding"/>
    <property type="evidence" value="ECO:0007669"/>
    <property type="project" value="InterPro"/>
</dbReference>
<dbReference type="PANTHER" id="PTHR22878">
    <property type="entry name" value="DYNEIN HEAVY CHAIN 6, AXONEMAL-LIKE-RELATED"/>
    <property type="match status" value="1"/>
</dbReference>
<evidence type="ECO:0000256" key="2">
    <source>
        <dbReference type="ARBA" id="ARBA00004245"/>
    </source>
</evidence>
<evidence type="ECO:0000256" key="9">
    <source>
        <dbReference type="SAM" id="MobiDB-lite"/>
    </source>
</evidence>
<feature type="domain" description="Dynein heavy chain AAA lid" evidence="11">
    <location>
        <begin position="63"/>
        <end position="202"/>
    </location>
</feature>
<evidence type="ECO:0000256" key="3">
    <source>
        <dbReference type="ARBA" id="ARBA00022490"/>
    </source>
</evidence>
<organism evidence="13 14">
    <name type="scientific">Paralvinella palmiformis</name>
    <dbReference type="NCBI Taxonomy" id="53620"/>
    <lineage>
        <taxon>Eukaryota</taxon>
        <taxon>Metazoa</taxon>
        <taxon>Spiralia</taxon>
        <taxon>Lophotrochozoa</taxon>
        <taxon>Annelida</taxon>
        <taxon>Polychaeta</taxon>
        <taxon>Sedentaria</taxon>
        <taxon>Canalipalpata</taxon>
        <taxon>Terebellida</taxon>
        <taxon>Terebelliformia</taxon>
        <taxon>Alvinellidae</taxon>
        <taxon>Paralvinella</taxon>
    </lineage>
</organism>
<feature type="region of interest" description="Disordered" evidence="9">
    <location>
        <begin position="283"/>
        <end position="306"/>
    </location>
</feature>
<dbReference type="EMBL" id="JAODUP010000456">
    <property type="protein sequence ID" value="KAK2149323.1"/>
    <property type="molecule type" value="Genomic_DNA"/>
</dbReference>
<sequence length="690" mass="78022">MKLLVTAFKLCKLLSTKLFFSLQMTVEPPRGIKANLLRSFGTSSSGSMTEKSYEEICLGKPVWKTLFFNLCFFNAIIHERKKYGRLGWNIPYEFNDSDLEVSVLQLEMLLSEQDDIPWPALWYLTGEVTYGGRVTDDWDRRCLHSLLQKYYNPQVLNEGYYYDEEKVYHSVSSSLSYLEVKSYIESLPTQDCPSLFGMTVNAEKAYLENQAQQLVNTITVVQPRLAKGIIGGGRSSDEIVTEVAMDILMNIPDRVETDNDDLKPGQLPKLSLSDIAKVSTGTDPKILKKKRKGDDANVRESSHSKKQPVLSEADLMAMRDIKKICQSALFTVLRQEIDRFNNLLQIIHKCLQQLIQAIKGEVVMSEVLEDAYSALLQHRVPGQWKNVSYESCKPLGAWITDLIQRVDFFSSWSELVVDTAELMIRNAVSLEKSVQAETLKQPTLGVQMGGLGNTGRTTPRDPVTLANEQRLQQQMQQLHLQQQMAEKHEDIDMKVTEPRSFWLPAFFFPQGFLTAVLQNHARKTKVSVDSLSFNFDVKPSGGETDESLTDVKMKLDIKELGFKGNNKPEDGVLVFGLYLDGACWDLKTKAVIDLASGARFSRLPEIHFIPTMTTEQQTTTSLESPLTLFKTSDDEMQLYECPLYRTSTRAGTLSSTGHSTNFVTSVMLPSSENHHFWIMRGVALLCQLDD</sequence>
<evidence type="ECO:0000259" key="12">
    <source>
        <dbReference type="Pfam" id="PF18199"/>
    </source>
</evidence>
<dbReference type="FunFam" id="1.10.8.720:FF:000001">
    <property type="entry name" value="dynein heavy chain 7, axonemal"/>
    <property type="match status" value="1"/>
</dbReference>